<dbReference type="STRING" id="2094558.A0A314UGM5"/>
<feature type="region of interest" description="Disordered" evidence="1">
    <location>
        <begin position="137"/>
        <end position="166"/>
    </location>
</feature>
<comment type="caution">
    <text evidence="2">The sequence shown here is derived from an EMBL/GenBank/DDBJ whole genome shotgun (WGS) entry which is preliminary data.</text>
</comment>
<keyword evidence="3" id="KW-1185">Reference proteome</keyword>
<protein>
    <submittedName>
        <fullName evidence="2">Uncharacterized protein</fullName>
    </submittedName>
</protein>
<name>A0A314UGM5_PRUYE</name>
<reference evidence="2 3" key="1">
    <citation type="submission" date="2018-02" db="EMBL/GenBank/DDBJ databases">
        <title>Draft genome of wild Prunus yedoensis var. nudiflora.</title>
        <authorList>
            <person name="Baek S."/>
            <person name="Kim J.-H."/>
            <person name="Choi K."/>
            <person name="Kim G.-B."/>
            <person name="Cho A."/>
            <person name="Jang H."/>
            <person name="Shin C.-H."/>
            <person name="Yu H.-J."/>
            <person name="Mun J.-H."/>
        </authorList>
    </citation>
    <scope>NUCLEOTIDE SEQUENCE [LARGE SCALE GENOMIC DNA]</scope>
    <source>
        <strain evidence="3">cv. Jeju island</strain>
        <tissue evidence="2">Leaf</tissue>
    </source>
</reference>
<evidence type="ECO:0000313" key="3">
    <source>
        <dbReference type="Proteomes" id="UP000250321"/>
    </source>
</evidence>
<proteinExistence type="predicted"/>
<feature type="compositionally biased region" description="Polar residues" evidence="1">
    <location>
        <begin position="143"/>
        <end position="153"/>
    </location>
</feature>
<dbReference type="Proteomes" id="UP000250321">
    <property type="component" value="Unassembled WGS sequence"/>
</dbReference>
<dbReference type="AlphaFoldDB" id="A0A314UGM5"/>
<dbReference type="EMBL" id="PJQY01003526">
    <property type="protein sequence ID" value="PQM36673.1"/>
    <property type="molecule type" value="Genomic_DNA"/>
</dbReference>
<accession>A0A314UGM5</accession>
<evidence type="ECO:0000313" key="2">
    <source>
        <dbReference type="EMBL" id="PQM36673.1"/>
    </source>
</evidence>
<gene>
    <name evidence="2" type="ORF">Pyn_25449</name>
</gene>
<sequence length="166" mass="18307">MSKAHENSYKSCNLFVGTSLVENIMPTVDPSLQPPVTESLEQELAVAQSPVEGISTKTNSESSELLADLSCSRKKKKKIRKERCKTQETNDESCGNYKICDLSVGTSLVENIMPVIDHSQQPPVSEFSEQKLELPPPLMEGISTKTNSESSGPLQIRVAQEKRRKA</sequence>
<organism evidence="2 3">
    <name type="scientific">Prunus yedoensis var. nudiflora</name>
    <dbReference type="NCBI Taxonomy" id="2094558"/>
    <lineage>
        <taxon>Eukaryota</taxon>
        <taxon>Viridiplantae</taxon>
        <taxon>Streptophyta</taxon>
        <taxon>Embryophyta</taxon>
        <taxon>Tracheophyta</taxon>
        <taxon>Spermatophyta</taxon>
        <taxon>Magnoliopsida</taxon>
        <taxon>eudicotyledons</taxon>
        <taxon>Gunneridae</taxon>
        <taxon>Pentapetalae</taxon>
        <taxon>rosids</taxon>
        <taxon>fabids</taxon>
        <taxon>Rosales</taxon>
        <taxon>Rosaceae</taxon>
        <taxon>Amygdaloideae</taxon>
        <taxon>Amygdaleae</taxon>
        <taxon>Prunus</taxon>
    </lineage>
</organism>
<evidence type="ECO:0000256" key="1">
    <source>
        <dbReference type="SAM" id="MobiDB-lite"/>
    </source>
</evidence>